<evidence type="ECO:0000256" key="1">
    <source>
        <dbReference type="SAM" id="MobiDB-lite"/>
    </source>
</evidence>
<dbReference type="STRING" id="914234.M2R0W6"/>
<feature type="domain" description="Cell morphogenesis protein N-terminal" evidence="2">
    <location>
        <begin position="373"/>
        <end position="927"/>
    </location>
</feature>
<feature type="region of interest" description="Disordered" evidence="1">
    <location>
        <begin position="84"/>
        <end position="242"/>
    </location>
</feature>
<dbReference type="Proteomes" id="UP000016930">
    <property type="component" value="Unassembled WGS sequence"/>
</dbReference>
<feature type="compositionally biased region" description="Polar residues" evidence="1">
    <location>
        <begin position="184"/>
        <end position="212"/>
    </location>
</feature>
<dbReference type="InterPro" id="IPR016024">
    <property type="entry name" value="ARM-type_fold"/>
</dbReference>
<feature type="region of interest" description="Disordered" evidence="1">
    <location>
        <begin position="1"/>
        <end position="21"/>
    </location>
</feature>
<keyword evidence="6" id="KW-1185">Reference proteome</keyword>
<dbReference type="OrthoDB" id="6287725at2759"/>
<dbReference type="EMBL" id="KB445814">
    <property type="protein sequence ID" value="EMD31887.1"/>
    <property type="molecule type" value="Genomic_DNA"/>
</dbReference>
<dbReference type="GO" id="GO:0005938">
    <property type="term" value="C:cell cortex"/>
    <property type="evidence" value="ECO:0007669"/>
    <property type="project" value="TreeGrafter"/>
</dbReference>
<protein>
    <recommendedName>
        <fullName evidence="7">Cell morphogenesis protein N-terminal domain-containing protein</fullName>
    </recommendedName>
</protein>
<feature type="domain" description="Cell morphogenesis central region" evidence="4">
    <location>
        <begin position="1754"/>
        <end position="1915"/>
    </location>
</feature>
<gene>
    <name evidence="5" type="ORF">CERSUDRAFT_144415</name>
</gene>
<dbReference type="GO" id="GO:0000902">
    <property type="term" value="P:cell morphogenesis"/>
    <property type="evidence" value="ECO:0007669"/>
    <property type="project" value="InterPro"/>
</dbReference>
<organism evidence="5 6">
    <name type="scientific">Ceriporiopsis subvermispora (strain B)</name>
    <name type="common">White-rot fungus</name>
    <name type="synonym">Gelatoporia subvermispora</name>
    <dbReference type="NCBI Taxonomy" id="914234"/>
    <lineage>
        <taxon>Eukaryota</taxon>
        <taxon>Fungi</taxon>
        <taxon>Dikarya</taxon>
        <taxon>Basidiomycota</taxon>
        <taxon>Agaricomycotina</taxon>
        <taxon>Agaricomycetes</taxon>
        <taxon>Polyporales</taxon>
        <taxon>Gelatoporiaceae</taxon>
        <taxon>Gelatoporia</taxon>
    </lineage>
</organism>
<dbReference type="InterPro" id="IPR039867">
    <property type="entry name" value="Furry/Tao3/Mor2"/>
</dbReference>
<dbReference type="Pfam" id="PF14228">
    <property type="entry name" value="MOR2-PAG1_mid"/>
    <property type="match status" value="2"/>
</dbReference>
<dbReference type="InterPro" id="IPR025481">
    <property type="entry name" value="Cell_Morphogen_C"/>
</dbReference>
<accession>M2R0W6</accession>
<dbReference type="Pfam" id="PF14225">
    <property type="entry name" value="MOR2-PAG1_C"/>
    <property type="match status" value="1"/>
</dbReference>
<dbReference type="HOGENOM" id="CLU_000325_1_1_1"/>
<reference evidence="5 6" key="1">
    <citation type="journal article" date="2012" name="Proc. Natl. Acad. Sci. U.S.A.">
        <title>Comparative genomics of Ceriporiopsis subvermispora and Phanerochaete chrysosporium provide insight into selective ligninolysis.</title>
        <authorList>
            <person name="Fernandez-Fueyo E."/>
            <person name="Ruiz-Duenas F.J."/>
            <person name="Ferreira P."/>
            <person name="Floudas D."/>
            <person name="Hibbett D.S."/>
            <person name="Canessa P."/>
            <person name="Larrondo L.F."/>
            <person name="James T.Y."/>
            <person name="Seelenfreund D."/>
            <person name="Lobos S."/>
            <person name="Polanco R."/>
            <person name="Tello M."/>
            <person name="Honda Y."/>
            <person name="Watanabe T."/>
            <person name="Watanabe T."/>
            <person name="Ryu J.S."/>
            <person name="Kubicek C.P."/>
            <person name="Schmoll M."/>
            <person name="Gaskell J."/>
            <person name="Hammel K.E."/>
            <person name="St John F.J."/>
            <person name="Vanden Wymelenberg A."/>
            <person name="Sabat G."/>
            <person name="Splinter BonDurant S."/>
            <person name="Syed K."/>
            <person name="Yadav J.S."/>
            <person name="Doddapaneni H."/>
            <person name="Subramanian V."/>
            <person name="Lavin J.L."/>
            <person name="Oguiza J.A."/>
            <person name="Perez G."/>
            <person name="Pisabarro A.G."/>
            <person name="Ramirez L."/>
            <person name="Santoyo F."/>
            <person name="Master E."/>
            <person name="Coutinho P.M."/>
            <person name="Henrissat B."/>
            <person name="Lombard V."/>
            <person name="Magnuson J.K."/>
            <person name="Kuees U."/>
            <person name="Hori C."/>
            <person name="Igarashi K."/>
            <person name="Samejima M."/>
            <person name="Held B.W."/>
            <person name="Barry K.W."/>
            <person name="LaButti K.M."/>
            <person name="Lapidus A."/>
            <person name="Lindquist E.A."/>
            <person name="Lucas S.M."/>
            <person name="Riley R."/>
            <person name="Salamov A.A."/>
            <person name="Hoffmeister D."/>
            <person name="Schwenk D."/>
            <person name="Hadar Y."/>
            <person name="Yarden O."/>
            <person name="de Vries R.P."/>
            <person name="Wiebenga A."/>
            <person name="Stenlid J."/>
            <person name="Eastwood D."/>
            <person name="Grigoriev I.V."/>
            <person name="Berka R.M."/>
            <person name="Blanchette R.A."/>
            <person name="Kersten P."/>
            <person name="Martinez A.T."/>
            <person name="Vicuna R."/>
            <person name="Cullen D."/>
        </authorList>
    </citation>
    <scope>NUCLEOTIDE SEQUENCE [LARGE SCALE GENOMIC DNA]</scope>
    <source>
        <strain evidence="5 6">B</strain>
    </source>
</reference>
<dbReference type="SUPFAM" id="SSF48371">
    <property type="entry name" value="ARM repeat"/>
    <property type="match status" value="1"/>
</dbReference>
<evidence type="ECO:0000313" key="6">
    <source>
        <dbReference type="Proteomes" id="UP000016930"/>
    </source>
</evidence>
<evidence type="ECO:0000313" key="5">
    <source>
        <dbReference type="EMBL" id="EMD31887.1"/>
    </source>
</evidence>
<dbReference type="InterPro" id="IPR025614">
    <property type="entry name" value="Cell_morpho_N"/>
</dbReference>
<evidence type="ECO:0000259" key="2">
    <source>
        <dbReference type="Pfam" id="PF14222"/>
    </source>
</evidence>
<feature type="compositionally biased region" description="Polar residues" evidence="1">
    <location>
        <begin position="90"/>
        <end position="103"/>
    </location>
</feature>
<dbReference type="PANTHER" id="PTHR12295:SF30">
    <property type="entry name" value="PROTEIN FURRY"/>
    <property type="match status" value="1"/>
</dbReference>
<sequence length="2399" mass="269098">MTSGGFQIAIPDFDEDDYGSTPVFGRTPGGGLWGASNFGQDSPTVTTPVALPERGEKSYFHSRGDSVASEDSAHSIQYTSRKIKSPFAHSAQSSVATPATSPFTKKPSFASLRNAFKSNKSNDSAPPPLPPLDHQAYPALRNPFNRSTSSLAHNPPMPQRRPSVQASPPHFRPSTPASGDYRTRTTPSKSKSHSYARSQHSHSGSIFHSSDTGSDHGHGYSYTTSSSPPPVPPVPHAFGRLGHRDDMQSLSDLEDKINMDPRTPSDYALHAVFIRFAASAESHIEDFLQQPLDRDPQLADFIGPGVDPKFDELLLSLGKIAEKHAKQVVDSVMRWRKCQNEPVSAEVSRIHTSQSPATARALRSQDVQAILNERKSLAAIYIMCRALVAATHSISKDALGEAVGHSLEELTFEQLRKPDAKMLTQSANHRANAELYATLLGNLANARFESVTDRFLAELGPVAAGQVPKDADFKFESLVRALKHVPIKVWPPESFEEGAEFMASLAKSFENAHGNRLKTTFAETLVHLLHPIAKTAQAEVNHPEWAKAIEVIYPRAREMMSKPRYWHVAYPLAITALCVAPHEYFLKNMQACIEAGMGKIKEKVHRIPVLNGTMRLMWTYLYRCHEPASTATSKLEGLTKLFFPSNRLTITPQEDHLQPFIYIVHYILSRYFDFGSELCLDLLQERNITSQPANLSAFLAPERMAIATQAILLSAHLIEREESAPTWPSTPDFSAIASWDDYPSSSAPVTQQILSKAGWKDFLDRASLCLNAIATHCFQTAGKWSIFDDQWSSSRLSPAYEEAHNYVIRHHAEGSIAYSNQAAAQIIVLQLVYQSWPRCLHASLAMDDVFDMLIRGVVHIEPAVGEAATQALQRLIVDPSHTSHLLARFSIFLFDTECILSEGSGLRLTVDCVRLVNLWVSFVDRWTHSVIQKPRQDMTDDEIVSVMARIDEVESGSLFLLAHHHQSICSAGVKAIRMLNVAILHLESDMPLPGAETTPRLIDAFYGRQTLSTFLDGHEDILESEEVVRLEQWRSMSRPDTALRLADSDNAVDRSLWRHIYPSFLQSAMEFTPATLPSLREKVTAAAGRYHPFLLQLSGVQSRSPPNLPQRSGSYGDKDGSRLVNENKHVIHQWHIWMKIACATAQVSDARIAQKSQLRDHSRGQSDVDVDYRLTTTRDLFKYLCQFLDSDYSIFRDTAVSCVSSFPARGYSHLLEDLGILASRQFYDEGRSKTVTAPMMGRARRQERFHTAVARIYYLTAHLLRDQRSLGKQTSLTHVLKYIRNMQSFLSSPEHRDLFSLQRLRRYFCGTVERLFYGLATLKDSDRFIPPSMHLALYNLCEEWCQLGKQSESVKRRLVEMQTAAARAYSDPTDQAELIQRFQTETRALSNAAIGAMSALCNKAFYPPDISSGSPTDRHVGDHLKPLQASATLDRLTAILAAFHEPIQDCGKKALRSLLSHMPCDQNILQESLRRAFVTTRELDTSNARFFEAVADVICNAPTHSFTFSQVVCLGLSNLCHPLLEIRRLAFNILDVLHDQSSGLISLVQYEAAVCSSAPSAYLHAHRLVSDVLAGEHPNEAVDVLAQFAGWLPRVYDGRADKGPLLMLQSLEYWVPNIDLMSDDKSGLSRDGRSAIYHLMTLTIRYAESHAEQVLVLWTRLVDAPYQTNGHATIRFLLEQSPKVGSTLFISCAAKVVACLSQSVVGRQLVQELCDVIEPARILPTMDHKISRPDTEDMELWSDLDILFSGQPRLSLGMAQFALLFLSEAALDRYWELQDQMPTLLHALCMHLDHRQPFVQQRSRHMIFQLLRSSVSGYDELSDRTSYRTRQELRSAISRLQQQTESRIWNEDDASAQTETSMKWFCGEILELLTPLQPDLAERWATVALSWGTACSIRHIAFRSLQLHRALSTRINLSDLGMIIGRLSNTIAEEDPSIQEFNVELILTLKSLASSSDLDTSLLPQMFWCAVACLLTTVQEEFQHALQLLEVILAKCDIGDGETVELLLKHKPVNWSGDHTLQSCLLIGLRSSTTSELAFRLLQHLTSFEDGRLIDPTETRVRDLYTLSLPWCLQAMHAEAQDEALQQFALSIARLADQEERPSIDKIMTSFAKGRFRTKDDFLRQSVASLREHYGVDHWTEVVTLLMSLVLNKERWLRVHTMMILKVLFQQRETRSPVDLLGSELLMPLLRLLETDLAPQALEVLDEPMQISGGPAAKHVLRMSLFHHLRADAKEVESVAEIFGIPQESGWCVSRSSTVRETCRTNMEAVFDLCKVKTRPSRIDFHTEAIMGLADLGAEEDDLQEMVQNLHELSNFFQQGLPASKVPQRQLEARVAAILAKSTDSTSEIPQTPLADVFDVRSISSYQDSEYSESDSESDLFEYDSPAIARSLVNNSRHY</sequence>
<feature type="domain" description="Cell morphogenesis central region" evidence="4">
    <location>
        <begin position="1208"/>
        <end position="1401"/>
    </location>
</feature>
<dbReference type="Pfam" id="PF14222">
    <property type="entry name" value="MOR2-PAG1_N"/>
    <property type="match status" value="1"/>
</dbReference>
<evidence type="ECO:0008006" key="7">
    <source>
        <dbReference type="Google" id="ProtNLM"/>
    </source>
</evidence>
<feature type="domain" description="Cell morphogenesis protein C-terminal" evidence="3">
    <location>
        <begin position="1964"/>
        <end position="2213"/>
    </location>
</feature>
<dbReference type="GO" id="GO:0030427">
    <property type="term" value="C:site of polarized growth"/>
    <property type="evidence" value="ECO:0007669"/>
    <property type="project" value="TreeGrafter"/>
</dbReference>
<evidence type="ECO:0000259" key="3">
    <source>
        <dbReference type="Pfam" id="PF14225"/>
    </source>
</evidence>
<dbReference type="PANTHER" id="PTHR12295">
    <property type="entry name" value="FURRY-RELATED"/>
    <property type="match status" value="1"/>
</dbReference>
<dbReference type="InterPro" id="IPR029473">
    <property type="entry name" value="MOR2-PAG1_mid"/>
</dbReference>
<proteinExistence type="predicted"/>
<evidence type="ECO:0000259" key="4">
    <source>
        <dbReference type="Pfam" id="PF14228"/>
    </source>
</evidence>
<name>M2R0W6_CERS8</name>